<protein>
    <submittedName>
        <fullName evidence="2">VOC family protein</fullName>
    </submittedName>
</protein>
<evidence type="ECO:0000313" key="2">
    <source>
        <dbReference type="EMBL" id="PPC78706.1"/>
    </source>
</evidence>
<dbReference type="Gene3D" id="3.10.180.10">
    <property type="entry name" value="2,3-Dihydroxybiphenyl 1,2-Dioxygenase, domain 1"/>
    <property type="match status" value="1"/>
</dbReference>
<dbReference type="EMBL" id="PRLP01000012">
    <property type="protein sequence ID" value="PPC78706.1"/>
    <property type="molecule type" value="Genomic_DNA"/>
</dbReference>
<dbReference type="InterPro" id="IPR025870">
    <property type="entry name" value="Glyoxalase-like_dom"/>
</dbReference>
<dbReference type="OrthoDB" id="5801364at2"/>
<proteinExistence type="predicted"/>
<evidence type="ECO:0000313" key="3">
    <source>
        <dbReference type="Proteomes" id="UP000238196"/>
    </source>
</evidence>
<name>A0A2S5KWQ6_9PROT</name>
<gene>
    <name evidence="2" type="ORF">C4K68_04160</name>
</gene>
<sequence length="274" mass="30540">MPRRWIRVSSKPFNAEQVVEKRSVLPGTLPEAGPATAFNYRLTGHYRHQEDPMTRASAAATSPLHCELDHLVVTAPSLQEGSDYIEQLFGIRPQPGGEHPRMGTHNTLLQLDNGAYLEVIACNPEAPHPGYPRWFNMDDAEQMRSPRLTTWVCRTSIINELLLQLPGFFDSAEPMTRGDMRWLFALRQDGTLPYTGMAPTLIEWHTAPHPASRLAPSGCQLQALRIYHPLAQQLAEQIAPLQLPASIQCLALPEGQPAYLEASLLTPRGLVCLR</sequence>
<comment type="caution">
    <text evidence="2">The sequence shown here is derived from an EMBL/GenBank/DDBJ whole genome shotgun (WGS) entry which is preliminary data.</text>
</comment>
<dbReference type="AlphaFoldDB" id="A0A2S5KWQ6"/>
<dbReference type="InterPro" id="IPR029068">
    <property type="entry name" value="Glyas_Bleomycin-R_OHBP_Dase"/>
</dbReference>
<evidence type="ECO:0000259" key="1">
    <source>
        <dbReference type="Pfam" id="PF13468"/>
    </source>
</evidence>
<accession>A0A2S5KWQ6</accession>
<dbReference type="Proteomes" id="UP000238196">
    <property type="component" value="Unassembled WGS sequence"/>
</dbReference>
<organism evidence="2 3">
    <name type="scientific">Proteobacteria bacterium 228</name>
    <dbReference type="NCBI Taxonomy" id="2083153"/>
    <lineage>
        <taxon>Bacteria</taxon>
        <taxon>Pseudomonadati</taxon>
        <taxon>Pseudomonadota</taxon>
    </lineage>
</organism>
<reference evidence="2 3" key="1">
    <citation type="submission" date="2018-02" db="EMBL/GenBank/DDBJ databases">
        <title>novel marine gammaproteobacteria from coastal saline agro ecosystem.</title>
        <authorList>
            <person name="Krishnan R."/>
            <person name="Ramesh Kumar N."/>
        </authorList>
    </citation>
    <scope>NUCLEOTIDE SEQUENCE [LARGE SCALE GENOMIC DNA]</scope>
    <source>
        <strain evidence="2 3">228</strain>
    </source>
</reference>
<dbReference type="Pfam" id="PF13468">
    <property type="entry name" value="Glyoxalase_3"/>
    <property type="match status" value="1"/>
</dbReference>
<feature type="domain" description="Glyoxalase-like" evidence="1">
    <location>
        <begin position="68"/>
        <end position="241"/>
    </location>
</feature>